<dbReference type="Pfam" id="PF04172">
    <property type="entry name" value="LrgB"/>
    <property type="match status" value="1"/>
</dbReference>
<dbReference type="PANTHER" id="PTHR30249">
    <property type="entry name" value="PUTATIVE SEROTONIN TRANSPORTER"/>
    <property type="match status" value="1"/>
</dbReference>
<dbReference type="OrthoDB" id="9811701at2"/>
<sequence>MSDALLQVVHAPLTAIALTLAAFVFALWLYRRTGWLVLQPVLITMLLIIAGIRLLQLDYAAYREAVVPIAWLLGSTTVALAVPLYRNLRRIRANLWPVLVTLLVGGGASVALTLLAAWLLGADLPVLMTLATKSVTMPIAMPLAEQLGGLAALAAVLVMLTGVLGTVMLPPLLKLAGVNHPAARGVAYGMNAHAVGTARALEEGDECAAFSALAMGSLGVLTALLLPVAVLGWRWLGALG</sequence>
<feature type="transmembrane region" description="Helical" evidence="5">
    <location>
        <begin position="12"/>
        <end position="30"/>
    </location>
</feature>
<dbReference type="EMBL" id="PPSK01000018">
    <property type="protein sequence ID" value="POB01780.1"/>
    <property type="molecule type" value="Genomic_DNA"/>
</dbReference>
<dbReference type="RefSeq" id="WP_104739413.1">
    <property type="nucleotide sequence ID" value="NZ_BMHR01000016.1"/>
</dbReference>
<keyword evidence="4 5" id="KW-0472">Membrane</keyword>
<comment type="subcellular location">
    <subcellularLocation>
        <location evidence="1">Membrane</location>
        <topology evidence="1">Multi-pass membrane protein</topology>
    </subcellularLocation>
</comment>
<keyword evidence="2 5" id="KW-0812">Transmembrane</keyword>
<organism evidence="6 7">
    <name type="scientific">Halopseudomonas oceani</name>
    <dbReference type="NCBI Taxonomy" id="1708783"/>
    <lineage>
        <taxon>Bacteria</taxon>
        <taxon>Pseudomonadati</taxon>
        <taxon>Pseudomonadota</taxon>
        <taxon>Gammaproteobacteria</taxon>
        <taxon>Pseudomonadales</taxon>
        <taxon>Pseudomonadaceae</taxon>
        <taxon>Halopseudomonas</taxon>
    </lineage>
</organism>
<evidence type="ECO:0000256" key="1">
    <source>
        <dbReference type="ARBA" id="ARBA00004141"/>
    </source>
</evidence>
<feature type="transmembrane region" description="Helical" evidence="5">
    <location>
        <begin position="67"/>
        <end position="85"/>
    </location>
</feature>
<proteinExistence type="predicted"/>
<evidence type="ECO:0000256" key="3">
    <source>
        <dbReference type="ARBA" id="ARBA00022989"/>
    </source>
</evidence>
<evidence type="ECO:0000256" key="4">
    <source>
        <dbReference type="ARBA" id="ARBA00023136"/>
    </source>
</evidence>
<feature type="transmembrane region" description="Helical" evidence="5">
    <location>
        <begin position="37"/>
        <end position="55"/>
    </location>
</feature>
<protein>
    <submittedName>
        <fullName evidence="6">LrgB family protein</fullName>
    </submittedName>
</protein>
<dbReference type="Proteomes" id="UP000243451">
    <property type="component" value="Unassembled WGS sequence"/>
</dbReference>
<evidence type="ECO:0000256" key="5">
    <source>
        <dbReference type="SAM" id="Phobius"/>
    </source>
</evidence>
<dbReference type="GO" id="GO:0016020">
    <property type="term" value="C:membrane"/>
    <property type="evidence" value="ECO:0007669"/>
    <property type="project" value="UniProtKB-SubCell"/>
</dbReference>
<evidence type="ECO:0000256" key="2">
    <source>
        <dbReference type="ARBA" id="ARBA00022692"/>
    </source>
</evidence>
<dbReference type="PANTHER" id="PTHR30249:SF0">
    <property type="entry name" value="PLASTIDAL GLYCOLATE_GLYCERATE TRANSLOCATOR 1, CHLOROPLASTIC"/>
    <property type="match status" value="1"/>
</dbReference>
<dbReference type="AlphaFoldDB" id="A0A2P4ES35"/>
<accession>A0A2P4ES35</accession>
<keyword evidence="3 5" id="KW-1133">Transmembrane helix</keyword>
<feature type="transmembrane region" description="Helical" evidence="5">
    <location>
        <begin position="97"/>
        <end position="120"/>
    </location>
</feature>
<reference evidence="6 7" key="1">
    <citation type="submission" date="2018-01" db="EMBL/GenBank/DDBJ databases">
        <title>Draft genome of the type strain Pseudomonas oceani DSM 100277 isolated from the deep water in Okinawa trough, northwestern Pacific Ocean.</title>
        <authorList>
            <person name="Gomila M."/>
            <person name="Mulet M."/>
            <person name="Garcia-Valdes E."/>
            <person name="Lalucat J."/>
        </authorList>
    </citation>
    <scope>NUCLEOTIDE SEQUENCE [LARGE SCALE GENOMIC DNA]</scope>
    <source>
        <strain evidence="6 7">DSM 100277</strain>
    </source>
</reference>
<name>A0A2P4ES35_9GAMM</name>
<feature type="transmembrane region" description="Helical" evidence="5">
    <location>
        <begin position="209"/>
        <end position="236"/>
    </location>
</feature>
<evidence type="ECO:0000313" key="6">
    <source>
        <dbReference type="EMBL" id="POB01780.1"/>
    </source>
</evidence>
<dbReference type="InterPro" id="IPR007300">
    <property type="entry name" value="CidB/LrgB"/>
</dbReference>
<feature type="transmembrane region" description="Helical" evidence="5">
    <location>
        <begin position="147"/>
        <end position="169"/>
    </location>
</feature>
<gene>
    <name evidence="6" type="ORF">C1949_15680</name>
</gene>
<evidence type="ECO:0000313" key="7">
    <source>
        <dbReference type="Proteomes" id="UP000243451"/>
    </source>
</evidence>
<comment type="caution">
    <text evidence="6">The sequence shown here is derived from an EMBL/GenBank/DDBJ whole genome shotgun (WGS) entry which is preliminary data.</text>
</comment>
<keyword evidence="7" id="KW-1185">Reference proteome</keyword>